<evidence type="ECO:0000313" key="3">
    <source>
        <dbReference type="EMBL" id="QCT72641.1"/>
    </source>
</evidence>
<protein>
    <recommendedName>
        <fullName evidence="2">DUF1980 domain-containing protein</fullName>
    </recommendedName>
</protein>
<evidence type="ECO:0000313" key="4">
    <source>
        <dbReference type="Proteomes" id="UP000218387"/>
    </source>
</evidence>
<name>A0A4P9CCN7_EUBML</name>
<feature type="domain" description="DUF1980" evidence="2">
    <location>
        <begin position="49"/>
        <end position="150"/>
    </location>
</feature>
<gene>
    <name evidence="3" type="ORF">CPZ25_015325</name>
</gene>
<feature type="signal peptide" evidence="1">
    <location>
        <begin position="1"/>
        <end position="24"/>
    </location>
</feature>
<evidence type="ECO:0000259" key="2">
    <source>
        <dbReference type="Pfam" id="PF21537"/>
    </source>
</evidence>
<dbReference type="AlphaFoldDB" id="A0A4P9CCN7"/>
<dbReference type="Proteomes" id="UP000218387">
    <property type="component" value="Chromosome"/>
</dbReference>
<reference evidence="3 4" key="1">
    <citation type="submission" date="2018-05" db="EMBL/GenBank/DDBJ databases">
        <title>Genome comparison of Eubacterium sp.</title>
        <authorList>
            <person name="Feng Y."/>
            <person name="Sanchez-Andrea I."/>
            <person name="Stams A.J.M."/>
            <person name="De Vos W.M."/>
        </authorList>
    </citation>
    <scope>NUCLEOTIDE SEQUENCE [LARGE SCALE GENOMIC DNA]</scope>
    <source>
        <strain evidence="3 4">YI</strain>
    </source>
</reference>
<dbReference type="KEGG" id="emt:CPZ25_015325"/>
<dbReference type="PROSITE" id="PS51257">
    <property type="entry name" value="PROKAR_LIPOPROTEIN"/>
    <property type="match status" value="1"/>
</dbReference>
<sequence length="167" mass="18101">MKRKMLTVLLLAALLLLSGCSAQNGGSGDSAASSAQSSGGQAQGAQEIAVDVDITEKMFVAQINDIYLNPQNYLGKTIRLEGMFKSTANLSTGDSYRFVYRNGPGCCGTDTMPGFEVKGDGNYPEDNAWVRATGVLEEYEENGKPYFQLRLKELKVLDKRGLETVSQ</sequence>
<proteinExistence type="predicted"/>
<organism evidence="3 4">
    <name type="scientific">Eubacterium maltosivorans</name>
    <dbReference type="NCBI Taxonomy" id="2041044"/>
    <lineage>
        <taxon>Bacteria</taxon>
        <taxon>Bacillati</taxon>
        <taxon>Bacillota</taxon>
        <taxon>Clostridia</taxon>
        <taxon>Eubacteriales</taxon>
        <taxon>Eubacteriaceae</taxon>
        <taxon>Eubacterium</taxon>
    </lineage>
</organism>
<dbReference type="EMBL" id="CP029487">
    <property type="protein sequence ID" value="QCT72641.1"/>
    <property type="molecule type" value="Genomic_DNA"/>
</dbReference>
<keyword evidence="1" id="KW-0732">Signal</keyword>
<keyword evidence="4" id="KW-1185">Reference proteome</keyword>
<evidence type="ECO:0000256" key="1">
    <source>
        <dbReference type="SAM" id="SignalP"/>
    </source>
</evidence>
<dbReference type="Pfam" id="PF21537">
    <property type="entry name" value="DUF1980_C"/>
    <property type="match status" value="1"/>
</dbReference>
<dbReference type="RefSeq" id="WP_058695934.1">
    <property type="nucleotide sequence ID" value="NZ_CP029487.1"/>
</dbReference>
<dbReference type="InterPro" id="IPR048447">
    <property type="entry name" value="DUF1980_C"/>
</dbReference>
<accession>A0A4P9CCN7</accession>
<feature type="chain" id="PRO_5039568883" description="DUF1980 domain-containing protein" evidence="1">
    <location>
        <begin position="25"/>
        <end position="167"/>
    </location>
</feature>